<dbReference type="EMBL" id="LAVA02000030">
    <property type="protein sequence ID" value="OIJ67230.1"/>
    <property type="molecule type" value="Genomic_DNA"/>
</dbReference>
<feature type="transmembrane region" description="Helical" evidence="1">
    <location>
        <begin position="48"/>
        <end position="69"/>
    </location>
</feature>
<evidence type="ECO:0000256" key="1">
    <source>
        <dbReference type="SAM" id="Phobius"/>
    </source>
</evidence>
<protein>
    <submittedName>
        <fullName evidence="2">Uncharacterized protein</fullName>
    </submittedName>
</protein>
<evidence type="ECO:0000313" key="2">
    <source>
        <dbReference type="EMBL" id="OIJ67230.1"/>
    </source>
</evidence>
<name>A0A1J4P1A5_9ACTN</name>
<dbReference type="Proteomes" id="UP000034196">
    <property type="component" value="Unassembled WGS sequence"/>
</dbReference>
<dbReference type="STRING" id="1428628.WN71_014615"/>
<keyword evidence="1" id="KW-0812">Transmembrane</keyword>
<gene>
    <name evidence="2" type="ORF">WN71_014615</name>
</gene>
<sequence>MTFAVGLFELFGVAIPGGVQLAVLLYVLDRLHLVDVGALAAEPSALPVIGAVVGSYVLGSVTTPLSAAVDKILPRRLPAPEDARRVFLACVPEARDRPYVAVEPTVLLAAAELHDKPVAAEVTRMEAVGMMQRSLAFSLALASVVAAVQCAAGPGRPVAACAAVLLSAAAVGTAWRERATRYYPWLKTLEICFWIPDIDAPFARDDR</sequence>
<feature type="transmembrane region" description="Helical" evidence="1">
    <location>
        <begin position="134"/>
        <end position="151"/>
    </location>
</feature>
<dbReference type="AlphaFoldDB" id="A0A1J4P1A5"/>
<accession>A0A1J4P1A5</accession>
<feature type="transmembrane region" description="Helical" evidence="1">
    <location>
        <begin position="7"/>
        <end position="28"/>
    </location>
</feature>
<organism evidence="2 3">
    <name type="scientific">Streptomyces mangrovisoli</name>
    <dbReference type="NCBI Taxonomy" id="1428628"/>
    <lineage>
        <taxon>Bacteria</taxon>
        <taxon>Bacillati</taxon>
        <taxon>Actinomycetota</taxon>
        <taxon>Actinomycetes</taxon>
        <taxon>Kitasatosporales</taxon>
        <taxon>Streptomycetaceae</taxon>
        <taxon>Streptomyces</taxon>
    </lineage>
</organism>
<evidence type="ECO:0000313" key="3">
    <source>
        <dbReference type="Proteomes" id="UP000034196"/>
    </source>
</evidence>
<dbReference type="RefSeq" id="WP_046583082.1">
    <property type="nucleotide sequence ID" value="NZ_LAVA02000030.1"/>
</dbReference>
<keyword evidence="1" id="KW-0472">Membrane</keyword>
<keyword evidence="1" id="KW-1133">Transmembrane helix</keyword>
<comment type="caution">
    <text evidence="2">The sequence shown here is derived from an EMBL/GenBank/DDBJ whole genome shotgun (WGS) entry which is preliminary data.</text>
</comment>
<proteinExistence type="predicted"/>
<keyword evidence="3" id="KW-1185">Reference proteome</keyword>
<feature type="transmembrane region" description="Helical" evidence="1">
    <location>
        <begin position="157"/>
        <end position="175"/>
    </location>
</feature>
<reference evidence="2" key="1">
    <citation type="submission" date="2016-10" db="EMBL/GenBank/DDBJ databases">
        <title>Genome sequence of Streptomyces mangrovisoli MUSC 149.</title>
        <authorList>
            <person name="Lee L.-H."/>
            <person name="Ser H.-L."/>
        </authorList>
    </citation>
    <scope>NUCLEOTIDE SEQUENCE [LARGE SCALE GENOMIC DNA]</scope>
    <source>
        <strain evidence="2">MUSC 149</strain>
    </source>
</reference>